<feature type="region of interest" description="Disordered" evidence="14">
    <location>
        <begin position="242"/>
        <end position="272"/>
    </location>
</feature>
<sequence>MLLSHLSPLTIAEVNLEDEDEEEEEEGSDEVTVCSSPQCHALISELQKKLDVTLKTKGETVVELETVRKQLMEAQEALLKEKHDNMILITETVHQKKLLGKFNRVSLFAVEEFETLQDSLNLERDMRTEAENFARAMLVEQKKLKRQSQILMQSSAPCQALQEAFRQITELTHSLETQKMEHQEQMKQMEATMRSCEDQAELTALRLKLELLEEERKEHGNQCLKTNMEVKDLQALVSELKDQLQAARNPRLAPPPPPLAPPPPPPPPPAMATITNPLSSLLALLRKKRVVNGDLQLLDRDPPKTTAHVDVRQQAVEEMMLRIKKGVQLRPVRQTPPTAREQMEKLSCNSAIQELRGITENFSRTTPQPKVEPRPANHDDELQKILLRRRDAVESHHSMFVSTLPSFLCA</sequence>
<dbReference type="PANTHER" id="PTHR46606:SF3">
    <property type="entry name" value="SHOOTIN-1"/>
    <property type="match status" value="1"/>
</dbReference>
<reference evidence="15" key="3">
    <citation type="submission" date="2025-09" db="UniProtKB">
        <authorList>
            <consortium name="Ensembl"/>
        </authorList>
    </citation>
    <scope>IDENTIFICATION</scope>
</reference>
<dbReference type="PANTHER" id="PTHR46606">
    <property type="entry name" value="SHOOTIN-1"/>
    <property type="match status" value="1"/>
</dbReference>
<dbReference type="GO" id="GO:0005856">
    <property type="term" value="C:cytoskeleton"/>
    <property type="evidence" value="ECO:0007669"/>
    <property type="project" value="UniProtKB-SubCell"/>
</dbReference>
<dbReference type="Proteomes" id="UP000694680">
    <property type="component" value="Chromosome 15"/>
</dbReference>
<evidence type="ECO:0000256" key="2">
    <source>
        <dbReference type="ARBA" id="ARBA00004484"/>
    </source>
</evidence>
<feature type="compositionally biased region" description="Pro residues" evidence="14">
    <location>
        <begin position="252"/>
        <end position="270"/>
    </location>
</feature>
<dbReference type="GO" id="GO:0043204">
    <property type="term" value="C:perikaryon"/>
    <property type="evidence" value="ECO:0007669"/>
    <property type="project" value="UniProtKB-SubCell"/>
</dbReference>
<comment type="subcellular location">
    <subcellularLocation>
        <location evidence="4">Cell projection</location>
        <location evidence="4">Axon</location>
    </subcellularLocation>
    <subcellularLocation>
        <location evidence="3">Cell projection</location>
        <location evidence="3">Filopodium</location>
    </subcellularLocation>
    <subcellularLocation>
        <location evidence="6">Cell projection</location>
        <location evidence="6">Growth cone</location>
    </subcellularLocation>
    <subcellularLocation>
        <location evidence="5">Cell projection</location>
        <location evidence="5">Lamellipodium</location>
    </subcellularLocation>
    <subcellularLocation>
        <location evidence="1">Cytoplasm</location>
        <location evidence="1">Cytoskeleton</location>
    </subcellularLocation>
    <subcellularLocation>
        <location evidence="2">Perikaryon</location>
    </subcellularLocation>
</comment>
<organism evidence="15 16">
    <name type="scientific">Gouania willdenowi</name>
    <name type="common">Blunt-snouted clingfish</name>
    <name type="synonym">Lepadogaster willdenowi</name>
    <dbReference type="NCBI Taxonomy" id="441366"/>
    <lineage>
        <taxon>Eukaryota</taxon>
        <taxon>Metazoa</taxon>
        <taxon>Chordata</taxon>
        <taxon>Craniata</taxon>
        <taxon>Vertebrata</taxon>
        <taxon>Euteleostomi</taxon>
        <taxon>Actinopterygii</taxon>
        <taxon>Neopterygii</taxon>
        <taxon>Teleostei</taxon>
        <taxon>Neoteleostei</taxon>
        <taxon>Acanthomorphata</taxon>
        <taxon>Ovalentaria</taxon>
        <taxon>Blenniimorphae</taxon>
        <taxon>Blenniiformes</taxon>
        <taxon>Gobiesocoidei</taxon>
        <taxon>Gobiesocidae</taxon>
        <taxon>Gobiesocinae</taxon>
        <taxon>Gouania</taxon>
    </lineage>
</organism>
<evidence type="ECO:0000256" key="3">
    <source>
        <dbReference type="ARBA" id="ARBA00004486"/>
    </source>
</evidence>
<evidence type="ECO:0000256" key="7">
    <source>
        <dbReference type="ARBA" id="ARBA00010041"/>
    </source>
</evidence>
<dbReference type="GO" id="GO:2001224">
    <property type="term" value="P:positive regulation of neuron migration"/>
    <property type="evidence" value="ECO:0007669"/>
    <property type="project" value="TreeGrafter"/>
</dbReference>
<dbReference type="AlphaFoldDB" id="A0A8C5EFK6"/>
<keyword evidence="9" id="KW-0217">Developmental protein</keyword>
<evidence type="ECO:0000256" key="13">
    <source>
        <dbReference type="ARBA" id="ARBA00023273"/>
    </source>
</evidence>
<dbReference type="Ensembl" id="ENSGWIT00000023161.1">
    <property type="protein sequence ID" value="ENSGWIP00000021106.1"/>
    <property type="gene ID" value="ENSGWIG00000011412.1"/>
</dbReference>
<comment type="similarity">
    <text evidence="7">Belongs to the shootin family.</text>
</comment>
<evidence type="ECO:0000256" key="6">
    <source>
        <dbReference type="ARBA" id="ARBA00004624"/>
    </source>
</evidence>
<evidence type="ECO:0000313" key="16">
    <source>
        <dbReference type="Proteomes" id="UP000694680"/>
    </source>
</evidence>
<evidence type="ECO:0000256" key="10">
    <source>
        <dbReference type="ARBA" id="ARBA00022490"/>
    </source>
</evidence>
<name>A0A8C5EFK6_GOUWI</name>
<proteinExistence type="inferred from homology"/>
<dbReference type="InterPro" id="IPR024849">
    <property type="entry name" value="Shootin-1"/>
</dbReference>
<dbReference type="GO" id="GO:0044295">
    <property type="term" value="C:axonal growth cone"/>
    <property type="evidence" value="ECO:0007669"/>
    <property type="project" value="TreeGrafter"/>
</dbReference>
<evidence type="ECO:0000313" key="15">
    <source>
        <dbReference type="Ensembl" id="ENSGWIP00000021106.1"/>
    </source>
</evidence>
<dbReference type="GO" id="GO:0030027">
    <property type="term" value="C:lamellipodium"/>
    <property type="evidence" value="ECO:0007669"/>
    <property type="project" value="UniProtKB-SubCell"/>
</dbReference>
<evidence type="ECO:0000256" key="12">
    <source>
        <dbReference type="ARBA" id="ARBA00023212"/>
    </source>
</evidence>
<protein>
    <recommendedName>
        <fullName evidence="8">Shootin-1</fullName>
    </recommendedName>
</protein>
<keyword evidence="10" id="KW-0963">Cytoplasm</keyword>
<evidence type="ECO:0000256" key="14">
    <source>
        <dbReference type="SAM" id="MobiDB-lite"/>
    </source>
</evidence>
<gene>
    <name evidence="15" type="primary">shtn1</name>
</gene>
<evidence type="ECO:0000256" key="1">
    <source>
        <dbReference type="ARBA" id="ARBA00004245"/>
    </source>
</evidence>
<dbReference type="GO" id="GO:0048812">
    <property type="term" value="P:neuron projection morphogenesis"/>
    <property type="evidence" value="ECO:0007669"/>
    <property type="project" value="TreeGrafter"/>
</dbReference>
<keyword evidence="16" id="KW-1185">Reference proteome</keyword>
<dbReference type="GO" id="GO:0005737">
    <property type="term" value="C:cytoplasm"/>
    <property type="evidence" value="ECO:0007669"/>
    <property type="project" value="TreeGrafter"/>
</dbReference>
<keyword evidence="13" id="KW-0966">Cell projection</keyword>
<evidence type="ECO:0000256" key="9">
    <source>
        <dbReference type="ARBA" id="ARBA00022473"/>
    </source>
</evidence>
<reference evidence="15" key="2">
    <citation type="submission" date="2025-08" db="UniProtKB">
        <authorList>
            <consortium name="Ensembl"/>
        </authorList>
    </citation>
    <scope>IDENTIFICATION</scope>
</reference>
<accession>A0A8C5EFK6</accession>
<evidence type="ECO:0000256" key="11">
    <source>
        <dbReference type="ARBA" id="ARBA00023054"/>
    </source>
</evidence>
<evidence type="ECO:0000256" key="8">
    <source>
        <dbReference type="ARBA" id="ARBA00017666"/>
    </source>
</evidence>
<reference evidence="15" key="1">
    <citation type="submission" date="2020-06" db="EMBL/GenBank/DDBJ databases">
        <authorList>
            <consortium name="Wellcome Sanger Institute Data Sharing"/>
        </authorList>
    </citation>
    <scope>NUCLEOTIDE SEQUENCE [LARGE SCALE GENOMIC DNA]</scope>
</reference>
<keyword evidence="12" id="KW-0206">Cytoskeleton</keyword>
<dbReference type="GO" id="GO:0030175">
    <property type="term" value="C:filopodium"/>
    <property type="evidence" value="ECO:0007669"/>
    <property type="project" value="UniProtKB-SubCell"/>
</dbReference>
<evidence type="ECO:0000256" key="5">
    <source>
        <dbReference type="ARBA" id="ARBA00004510"/>
    </source>
</evidence>
<evidence type="ECO:0000256" key="4">
    <source>
        <dbReference type="ARBA" id="ARBA00004489"/>
    </source>
</evidence>
<keyword evidence="11" id="KW-0175">Coiled coil</keyword>